<feature type="domain" description="PDZ" evidence="6">
    <location>
        <begin position="337"/>
        <end position="426"/>
    </location>
</feature>
<evidence type="ECO:0000313" key="7">
    <source>
        <dbReference type="EMBL" id="MCC2148734.1"/>
    </source>
</evidence>
<feature type="compositionally biased region" description="Low complexity" evidence="4">
    <location>
        <begin position="443"/>
        <end position="456"/>
    </location>
</feature>
<reference evidence="7 8" key="1">
    <citation type="submission" date="2021-10" db="EMBL/GenBank/DDBJ databases">
        <title>Anaerobic single-cell dispensing facilitates the cultivation of human gut bacteria.</title>
        <authorList>
            <person name="Afrizal A."/>
        </authorList>
    </citation>
    <scope>NUCLEOTIDE SEQUENCE [LARGE SCALE GENOMIC DNA]</scope>
    <source>
        <strain evidence="7 8">CLA-AA-H246</strain>
    </source>
</reference>
<keyword evidence="5" id="KW-1133">Transmembrane helix</keyword>
<dbReference type="InterPro" id="IPR043504">
    <property type="entry name" value="Peptidase_S1_PA_chymotrypsin"/>
</dbReference>
<sequence length="490" mass="51284">MSNMYNFDNNNYNNENHDGFNHYEFDENNSNTPNHRKPNAKMVKFAKKVGAIALSAVLFGGVAAGSYQGVSSLIGTSAKTETQAATSTKSSLLKTTSSTTSKGTMDVTDIVKSAMPSIVSITSKSVQEVENYFGMFGGRNSIQQQEVESAGSGIIIGKNDSELLIATNNHVIDGAETVSVSFVDNETYEATIKGTDSDKDLAVVAVPLSSISSDTMSKISVATIGDSSKLEVGEQVVAIGNALGYGQSVTTGIVSATNRTLDSEDSSEASYDGISLIQTDAAINPGNSGGALLNMNGEVIGINSAKLASTEVEGMGYAISMNDAYDTIEELMNETTRTKVSDDEKASLGISGTGVSDEAAEAYGIPSGVFVSQVTEGGAAEQAGITANSIITAFDGKSVSDISELKSRLEYYKAGEEVEVTLQVPDGNGYTEKNITVTLGKADSSTSGSSLQSGSDESQDQNQGQDPYNYGGSDDNSGNYFRFSNSQKSF</sequence>
<dbReference type="RefSeq" id="WP_248835067.1">
    <property type="nucleotide sequence ID" value="NZ_JAJEQE010000013.1"/>
</dbReference>
<keyword evidence="5" id="KW-0812">Transmembrane</keyword>
<comment type="similarity">
    <text evidence="1">Belongs to the peptidase S1C family.</text>
</comment>
<dbReference type="Gene3D" id="2.30.42.10">
    <property type="match status" value="1"/>
</dbReference>
<evidence type="ECO:0000256" key="4">
    <source>
        <dbReference type="SAM" id="MobiDB-lite"/>
    </source>
</evidence>
<evidence type="ECO:0000259" key="6">
    <source>
        <dbReference type="PROSITE" id="PS50106"/>
    </source>
</evidence>
<dbReference type="SMART" id="SM00228">
    <property type="entry name" value="PDZ"/>
    <property type="match status" value="1"/>
</dbReference>
<dbReference type="SUPFAM" id="SSF50494">
    <property type="entry name" value="Trypsin-like serine proteases"/>
    <property type="match status" value="1"/>
</dbReference>
<name>A0ABS8EUU4_9FIRM</name>
<organism evidence="7 8">
    <name type="scientific">Hominisplanchenecus faecis</name>
    <dbReference type="NCBI Taxonomy" id="2885351"/>
    <lineage>
        <taxon>Bacteria</taxon>
        <taxon>Bacillati</taxon>
        <taxon>Bacillota</taxon>
        <taxon>Clostridia</taxon>
        <taxon>Lachnospirales</taxon>
        <taxon>Lachnospiraceae</taxon>
        <taxon>Hominisplanchenecus</taxon>
    </lineage>
</organism>
<evidence type="ECO:0000256" key="3">
    <source>
        <dbReference type="ARBA" id="ARBA00022801"/>
    </source>
</evidence>
<dbReference type="PANTHER" id="PTHR43343">
    <property type="entry name" value="PEPTIDASE S12"/>
    <property type="match status" value="1"/>
</dbReference>
<protein>
    <submittedName>
        <fullName evidence="7">Trypsin-like peptidase domain-containing protein</fullName>
    </submittedName>
</protein>
<dbReference type="SUPFAM" id="SSF50156">
    <property type="entry name" value="PDZ domain-like"/>
    <property type="match status" value="1"/>
</dbReference>
<dbReference type="EMBL" id="JAJEQE010000013">
    <property type="protein sequence ID" value="MCC2148734.1"/>
    <property type="molecule type" value="Genomic_DNA"/>
</dbReference>
<dbReference type="PROSITE" id="PS50106">
    <property type="entry name" value="PDZ"/>
    <property type="match status" value="1"/>
</dbReference>
<dbReference type="InterPro" id="IPR051201">
    <property type="entry name" value="Chloro_Bact_Ser_Proteases"/>
</dbReference>
<evidence type="ECO:0000256" key="1">
    <source>
        <dbReference type="ARBA" id="ARBA00010541"/>
    </source>
</evidence>
<feature type="region of interest" description="Disordered" evidence="4">
    <location>
        <begin position="441"/>
        <end position="490"/>
    </location>
</feature>
<feature type="transmembrane region" description="Helical" evidence="5">
    <location>
        <begin position="45"/>
        <end position="67"/>
    </location>
</feature>
<keyword evidence="5" id="KW-0472">Membrane</keyword>
<dbReference type="Pfam" id="PF00595">
    <property type="entry name" value="PDZ"/>
    <property type="match status" value="1"/>
</dbReference>
<proteinExistence type="inferred from homology"/>
<dbReference type="PANTHER" id="PTHR43343:SF3">
    <property type="entry name" value="PROTEASE DO-LIKE 8, CHLOROPLASTIC"/>
    <property type="match status" value="1"/>
</dbReference>
<keyword evidence="3" id="KW-0378">Hydrolase</keyword>
<dbReference type="Pfam" id="PF13365">
    <property type="entry name" value="Trypsin_2"/>
    <property type="match status" value="1"/>
</dbReference>
<dbReference type="Gene3D" id="2.40.10.10">
    <property type="entry name" value="Trypsin-like serine proteases"/>
    <property type="match status" value="2"/>
</dbReference>
<dbReference type="InterPro" id="IPR009003">
    <property type="entry name" value="Peptidase_S1_PA"/>
</dbReference>
<gene>
    <name evidence="7" type="ORF">LKD42_05645</name>
</gene>
<comment type="caution">
    <text evidence="7">The sequence shown here is derived from an EMBL/GenBank/DDBJ whole genome shotgun (WGS) entry which is preliminary data.</text>
</comment>
<dbReference type="InterPro" id="IPR001478">
    <property type="entry name" value="PDZ"/>
</dbReference>
<keyword evidence="2" id="KW-0645">Protease</keyword>
<accession>A0ABS8EUU4</accession>
<dbReference type="Proteomes" id="UP001299235">
    <property type="component" value="Unassembled WGS sequence"/>
</dbReference>
<evidence type="ECO:0000256" key="2">
    <source>
        <dbReference type="ARBA" id="ARBA00022670"/>
    </source>
</evidence>
<dbReference type="PRINTS" id="PR00834">
    <property type="entry name" value="PROTEASES2C"/>
</dbReference>
<evidence type="ECO:0000256" key="5">
    <source>
        <dbReference type="SAM" id="Phobius"/>
    </source>
</evidence>
<evidence type="ECO:0000313" key="8">
    <source>
        <dbReference type="Proteomes" id="UP001299235"/>
    </source>
</evidence>
<keyword evidence="8" id="KW-1185">Reference proteome</keyword>
<dbReference type="InterPro" id="IPR001940">
    <property type="entry name" value="Peptidase_S1C"/>
</dbReference>
<dbReference type="InterPro" id="IPR036034">
    <property type="entry name" value="PDZ_sf"/>
</dbReference>
<feature type="compositionally biased region" description="Polar residues" evidence="4">
    <location>
        <begin position="474"/>
        <end position="490"/>
    </location>
</feature>